<dbReference type="FunFam" id="2.30.170.20:FF:000001">
    <property type="entry name" value="probable ribosome biogenesis protein RLP24"/>
    <property type="match status" value="1"/>
</dbReference>
<feature type="domain" description="Large ribosomal subunit protein eL24-related N-terminal" evidence="8">
    <location>
        <begin position="1"/>
        <end position="63"/>
    </location>
</feature>
<proteinExistence type="inferred from homology"/>
<dbReference type="InterPro" id="IPR038630">
    <property type="entry name" value="L24e/L24_sf"/>
</dbReference>
<comment type="subcellular location">
    <subcellularLocation>
        <location evidence="1">Nucleus</location>
    </subcellularLocation>
</comment>
<accession>A0AAW2H6M9</accession>
<dbReference type="InterPro" id="IPR000988">
    <property type="entry name" value="Ribosomal_eL24-rel_N"/>
</dbReference>
<evidence type="ECO:0000256" key="2">
    <source>
        <dbReference type="ARBA" id="ARBA00005647"/>
    </source>
</evidence>
<evidence type="ECO:0000259" key="8">
    <source>
        <dbReference type="Pfam" id="PF01246"/>
    </source>
</evidence>
<dbReference type="EMBL" id="JARGDH010000057">
    <property type="protein sequence ID" value="KAL0263955.1"/>
    <property type="molecule type" value="Genomic_DNA"/>
</dbReference>
<protein>
    <recommendedName>
        <fullName evidence="4">Probable ribosome biogenesis protein RLP24</fullName>
    </recommendedName>
</protein>
<comment type="subunit">
    <text evidence="6">Associated with nucleolar and cytoplasmic pre-60S particles. At the end of biogenesis it dissociates from cytoplasmic pre-60S particles and is likely to be exchanged for its ribosomal homologue, RPL24.</text>
</comment>
<dbReference type="GO" id="GO:0003735">
    <property type="term" value="F:structural constituent of ribosome"/>
    <property type="evidence" value="ECO:0007669"/>
    <property type="project" value="InterPro"/>
</dbReference>
<comment type="similarity">
    <text evidence="2">Belongs to the eukaryotic ribosomal protein eL24 family.</text>
</comment>
<gene>
    <name evidence="9" type="ORF">PYX00_010901</name>
</gene>
<feature type="region of interest" description="Disordered" evidence="7">
    <location>
        <begin position="133"/>
        <end position="155"/>
    </location>
</feature>
<evidence type="ECO:0000256" key="5">
    <source>
        <dbReference type="ARBA" id="ARBA00059003"/>
    </source>
</evidence>
<comment type="caution">
    <text evidence="9">The sequence shown here is derived from an EMBL/GenBank/DDBJ whole genome shotgun (WGS) entry which is preliminary data.</text>
</comment>
<dbReference type="Gene3D" id="2.30.170.20">
    <property type="entry name" value="Ribosomal protein L24e"/>
    <property type="match status" value="1"/>
</dbReference>
<dbReference type="GO" id="GO:0005730">
    <property type="term" value="C:nucleolus"/>
    <property type="evidence" value="ECO:0007669"/>
    <property type="project" value="TreeGrafter"/>
</dbReference>
<comment type="function">
    <text evidence="5">Involved in the biogenesis of the 60S ribosomal subunit. Ensures the docking of NOG1 to pre-60S particles.</text>
</comment>
<dbReference type="SUPFAM" id="SSF57716">
    <property type="entry name" value="Glucocorticoid receptor-like (DNA-binding domain)"/>
    <property type="match status" value="1"/>
</dbReference>
<dbReference type="InterPro" id="IPR023442">
    <property type="entry name" value="Ribosomal_eL24_CS"/>
</dbReference>
<name>A0AAW2H6M9_9NEOP</name>
<dbReference type="CDD" id="cd00472">
    <property type="entry name" value="Ribosomal_L24e_L24"/>
    <property type="match status" value="1"/>
</dbReference>
<reference evidence="9" key="1">
    <citation type="journal article" date="2024" name="Gigascience">
        <title>Chromosome-level genome of the poultry shaft louse Menopon gallinae provides insight into the host-switching and adaptive evolution of parasitic lice.</title>
        <authorList>
            <person name="Xu Y."/>
            <person name="Ma L."/>
            <person name="Liu S."/>
            <person name="Liang Y."/>
            <person name="Liu Q."/>
            <person name="He Z."/>
            <person name="Tian L."/>
            <person name="Duan Y."/>
            <person name="Cai W."/>
            <person name="Li H."/>
            <person name="Song F."/>
        </authorList>
    </citation>
    <scope>NUCLEOTIDE SEQUENCE</scope>
    <source>
        <strain evidence="9">Cailab_2023a</strain>
    </source>
</reference>
<evidence type="ECO:0000256" key="7">
    <source>
        <dbReference type="SAM" id="MobiDB-lite"/>
    </source>
</evidence>
<sequence>MRIAKCYFCSCNIYPGHGTTFCRSDSKAFNFCRSKCFKAFKRKWNPRKTRWTKTYRKLTGRELKCVTERRVHEPVVLTQEAVAECMARIPQVLAISEKNAAVYARDRALREREKWKENDMRYIEKHSHLLRRDAEREVSARSTKAAKKQAEMDTN</sequence>
<dbReference type="Pfam" id="PF01246">
    <property type="entry name" value="Ribosomal_L24e"/>
    <property type="match status" value="1"/>
</dbReference>
<organism evidence="9">
    <name type="scientific">Menopon gallinae</name>
    <name type="common">poultry shaft louse</name>
    <dbReference type="NCBI Taxonomy" id="328185"/>
    <lineage>
        <taxon>Eukaryota</taxon>
        <taxon>Metazoa</taxon>
        <taxon>Ecdysozoa</taxon>
        <taxon>Arthropoda</taxon>
        <taxon>Hexapoda</taxon>
        <taxon>Insecta</taxon>
        <taxon>Pterygota</taxon>
        <taxon>Neoptera</taxon>
        <taxon>Paraneoptera</taxon>
        <taxon>Psocodea</taxon>
        <taxon>Troctomorpha</taxon>
        <taxon>Phthiraptera</taxon>
        <taxon>Amblycera</taxon>
        <taxon>Menoponidae</taxon>
        <taxon>Menopon</taxon>
    </lineage>
</organism>
<evidence type="ECO:0000256" key="6">
    <source>
        <dbReference type="ARBA" id="ARBA00064137"/>
    </source>
</evidence>
<dbReference type="PROSITE" id="PS01073">
    <property type="entry name" value="RIBOSOMAL_L24E"/>
    <property type="match status" value="1"/>
</dbReference>
<keyword evidence="3" id="KW-0539">Nucleus</keyword>
<evidence type="ECO:0000256" key="1">
    <source>
        <dbReference type="ARBA" id="ARBA00004123"/>
    </source>
</evidence>
<dbReference type="GO" id="GO:0042273">
    <property type="term" value="P:ribosomal large subunit biogenesis"/>
    <property type="evidence" value="ECO:0007669"/>
    <property type="project" value="TreeGrafter"/>
</dbReference>
<evidence type="ECO:0000313" key="9">
    <source>
        <dbReference type="EMBL" id="KAL0263955.1"/>
    </source>
</evidence>
<dbReference type="AlphaFoldDB" id="A0AAW2H6M9"/>
<dbReference type="PANTHER" id="PTHR10792:SF8">
    <property type="entry name" value="RIBOSOME BIOGENESIS PROTEIN RLP24-RELATED"/>
    <property type="match status" value="1"/>
</dbReference>
<dbReference type="PANTHER" id="PTHR10792">
    <property type="entry name" value="60S RIBOSOMAL PROTEIN L24"/>
    <property type="match status" value="1"/>
</dbReference>
<evidence type="ECO:0000256" key="3">
    <source>
        <dbReference type="ARBA" id="ARBA00023242"/>
    </source>
</evidence>
<dbReference type="InterPro" id="IPR056366">
    <property type="entry name" value="Ribosomal_eL24"/>
</dbReference>
<evidence type="ECO:0000256" key="4">
    <source>
        <dbReference type="ARBA" id="ARBA00039784"/>
    </source>
</evidence>